<keyword evidence="6" id="KW-0560">Oxidoreductase</keyword>
<accession>A0AAE0LBZ8</accession>
<dbReference type="GO" id="GO:0020037">
    <property type="term" value="F:heme binding"/>
    <property type="evidence" value="ECO:0007669"/>
    <property type="project" value="InterPro"/>
</dbReference>
<evidence type="ECO:0000256" key="5">
    <source>
        <dbReference type="ARBA" id="ARBA00022723"/>
    </source>
</evidence>
<dbReference type="Pfam" id="PF00141">
    <property type="entry name" value="peroxidase"/>
    <property type="match status" value="1"/>
</dbReference>
<evidence type="ECO:0000313" key="9">
    <source>
        <dbReference type="EMBL" id="KAK3279856.1"/>
    </source>
</evidence>
<dbReference type="PROSITE" id="PS00436">
    <property type="entry name" value="PEROXIDASE_2"/>
    <property type="match status" value="1"/>
</dbReference>
<evidence type="ECO:0000259" key="8">
    <source>
        <dbReference type="PROSITE" id="PS50873"/>
    </source>
</evidence>
<keyword evidence="3 9" id="KW-0575">Peroxidase</keyword>
<comment type="cofactor">
    <cofactor evidence="1">
        <name>heme b</name>
        <dbReference type="ChEBI" id="CHEBI:60344"/>
    </cofactor>
</comment>
<sequence length="353" mass="38017">MNALKTCAPAKLQATVKQRTVFQGKAIGKVQRQTERNTSARVCKAASEGEVAHNREDHTLTVSRRSLFPGVAFIAAAGFVVPSEARAAEVDFSAVRADIVEIIKADPDKGPTLVRLAWHSSGTYDKMTNTGGSGAGTIRFKEELAHGANAGLDTAVGWMEPIKAKHEALSYADLYTLAGAVAVEELGGPAVGWRAGRMDAIDPSEVTPDGRLPAADKGNPMATAQGLRDTFYRMGFNDQEIVALAGAHALGRCHADASGYVGPWTGTPTIFTNAYFTLLLKLKWTPDDSKALFQYTDTSGQLMMLPSDIVLIEDDGFKGWVQIYSKDNKKFYSDFAAAFQKLEELGTSNLYSV</sequence>
<dbReference type="GO" id="GO:0000302">
    <property type="term" value="P:response to reactive oxygen species"/>
    <property type="evidence" value="ECO:0007669"/>
    <property type="project" value="TreeGrafter"/>
</dbReference>
<reference evidence="9 10" key="1">
    <citation type="journal article" date="2015" name="Genome Biol. Evol.">
        <title>Comparative Genomics of a Bacterivorous Green Alga Reveals Evolutionary Causalities and Consequences of Phago-Mixotrophic Mode of Nutrition.</title>
        <authorList>
            <person name="Burns J.A."/>
            <person name="Paasch A."/>
            <person name="Narechania A."/>
            <person name="Kim E."/>
        </authorList>
    </citation>
    <scope>NUCLEOTIDE SEQUENCE [LARGE SCALE GENOMIC DNA]</scope>
    <source>
        <strain evidence="9 10">PLY_AMNH</strain>
    </source>
</reference>
<comment type="caution">
    <text evidence="9">The sequence shown here is derived from an EMBL/GenBank/DDBJ whole genome shotgun (WGS) entry which is preliminary data.</text>
</comment>
<dbReference type="CDD" id="cd00691">
    <property type="entry name" value="ascorbate_peroxidase"/>
    <property type="match status" value="1"/>
</dbReference>
<dbReference type="PROSITE" id="PS50873">
    <property type="entry name" value="PEROXIDASE_4"/>
    <property type="match status" value="1"/>
</dbReference>
<evidence type="ECO:0000313" key="10">
    <source>
        <dbReference type="Proteomes" id="UP001190700"/>
    </source>
</evidence>
<dbReference type="Proteomes" id="UP001190700">
    <property type="component" value="Unassembled WGS sequence"/>
</dbReference>
<dbReference type="PROSITE" id="PS00435">
    <property type="entry name" value="PEROXIDASE_1"/>
    <property type="match status" value="1"/>
</dbReference>
<keyword evidence="7" id="KW-0408">Iron</keyword>
<dbReference type="EMBL" id="LGRX02004639">
    <property type="protein sequence ID" value="KAK3279856.1"/>
    <property type="molecule type" value="Genomic_DNA"/>
</dbReference>
<evidence type="ECO:0000256" key="6">
    <source>
        <dbReference type="ARBA" id="ARBA00023002"/>
    </source>
</evidence>
<dbReference type="AlphaFoldDB" id="A0AAE0LBZ8"/>
<dbReference type="GO" id="GO:0004601">
    <property type="term" value="F:peroxidase activity"/>
    <property type="evidence" value="ECO:0007669"/>
    <property type="project" value="UniProtKB-KW"/>
</dbReference>
<keyword evidence="4" id="KW-0349">Heme</keyword>
<evidence type="ECO:0000256" key="2">
    <source>
        <dbReference type="ARBA" id="ARBA00006873"/>
    </source>
</evidence>
<dbReference type="FunFam" id="1.10.420.10:FF:000009">
    <property type="entry name" value="Ascorbate peroxidase"/>
    <property type="match status" value="1"/>
</dbReference>
<evidence type="ECO:0000256" key="4">
    <source>
        <dbReference type="ARBA" id="ARBA00022617"/>
    </source>
</evidence>
<dbReference type="InterPro" id="IPR019793">
    <property type="entry name" value="Peroxidases_heam-ligand_BS"/>
</dbReference>
<protein>
    <submittedName>
        <fullName evidence="9">L-ascorbate peroxidase 1, cytosolic</fullName>
    </submittedName>
</protein>
<dbReference type="PANTHER" id="PTHR31356">
    <property type="entry name" value="THYLAKOID LUMENAL 29 KDA PROTEIN, CHLOROPLASTIC-RELATED"/>
    <property type="match status" value="1"/>
</dbReference>
<dbReference type="InterPro" id="IPR019794">
    <property type="entry name" value="Peroxidases_AS"/>
</dbReference>
<dbReference type="InterPro" id="IPR044831">
    <property type="entry name" value="Ccp1-like"/>
</dbReference>
<keyword evidence="5" id="KW-0479">Metal-binding</keyword>
<dbReference type="GO" id="GO:0042744">
    <property type="term" value="P:hydrogen peroxide catabolic process"/>
    <property type="evidence" value="ECO:0007669"/>
    <property type="project" value="TreeGrafter"/>
</dbReference>
<proteinExistence type="inferred from homology"/>
<dbReference type="InterPro" id="IPR010255">
    <property type="entry name" value="Haem_peroxidase_sf"/>
</dbReference>
<dbReference type="Gene3D" id="1.10.420.10">
    <property type="entry name" value="Peroxidase, domain 2"/>
    <property type="match status" value="1"/>
</dbReference>
<dbReference type="InterPro" id="IPR002016">
    <property type="entry name" value="Haem_peroxidase"/>
</dbReference>
<dbReference type="GO" id="GO:0034599">
    <property type="term" value="P:cellular response to oxidative stress"/>
    <property type="evidence" value="ECO:0007669"/>
    <property type="project" value="InterPro"/>
</dbReference>
<dbReference type="SUPFAM" id="SSF48113">
    <property type="entry name" value="Heme-dependent peroxidases"/>
    <property type="match status" value="1"/>
</dbReference>
<gene>
    <name evidence="9" type="ORF">CYMTET_12272</name>
</gene>
<dbReference type="GO" id="GO:0046872">
    <property type="term" value="F:metal ion binding"/>
    <property type="evidence" value="ECO:0007669"/>
    <property type="project" value="UniProtKB-KW"/>
</dbReference>
<feature type="domain" description="Plant heme peroxidase family profile" evidence="8">
    <location>
        <begin position="95"/>
        <end position="353"/>
    </location>
</feature>
<evidence type="ECO:0000256" key="7">
    <source>
        <dbReference type="ARBA" id="ARBA00023004"/>
    </source>
</evidence>
<dbReference type="Gene3D" id="1.10.520.10">
    <property type="match status" value="1"/>
</dbReference>
<dbReference type="PANTHER" id="PTHR31356:SF58">
    <property type="entry name" value="CYTOCHROME C PEROXIDASE, MITOCHONDRIAL"/>
    <property type="match status" value="1"/>
</dbReference>
<comment type="similarity">
    <text evidence="2">Belongs to the peroxidase family. Ascorbate peroxidase subfamily.</text>
</comment>
<organism evidence="9 10">
    <name type="scientific">Cymbomonas tetramitiformis</name>
    <dbReference type="NCBI Taxonomy" id="36881"/>
    <lineage>
        <taxon>Eukaryota</taxon>
        <taxon>Viridiplantae</taxon>
        <taxon>Chlorophyta</taxon>
        <taxon>Pyramimonadophyceae</taxon>
        <taxon>Pyramimonadales</taxon>
        <taxon>Pyramimonadaceae</taxon>
        <taxon>Cymbomonas</taxon>
    </lineage>
</organism>
<name>A0AAE0LBZ8_9CHLO</name>
<keyword evidence="10" id="KW-1185">Reference proteome</keyword>
<dbReference type="PRINTS" id="PR00458">
    <property type="entry name" value="PEROXIDASE"/>
</dbReference>
<evidence type="ECO:0000256" key="1">
    <source>
        <dbReference type="ARBA" id="ARBA00001970"/>
    </source>
</evidence>
<evidence type="ECO:0000256" key="3">
    <source>
        <dbReference type="ARBA" id="ARBA00022559"/>
    </source>
</evidence>